<dbReference type="Gramene" id="AET3Gv20155600.1">
    <property type="protein sequence ID" value="AET3Gv20155600.1"/>
    <property type="gene ID" value="AET3Gv20155600"/>
</dbReference>
<protein>
    <recommendedName>
        <fullName evidence="4">Leucine-rich repeat-containing N-terminal plant-type domain-containing protein</fullName>
    </recommendedName>
</protein>
<reference evidence="3" key="2">
    <citation type="journal article" date="2017" name="Nat. Plants">
        <title>The Aegilops tauschii genome reveals multiple impacts of transposons.</title>
        <authorList>
            <person name="Zhao G."/>
            <person name="Zou C."/>
            <person name="Li K."/>
            <person name="Wang K."/>
            <person name="Li T."/>
            <person name="Gao L."/>
            <person name="Zhang X."/>
            <person name="Wang H."/>
            <person name="Yang Z."/>
            <person name="Liu X."/>
            <person name="Jiang W."/>
            <person name="Mao L."/>
            <person name="Kong X."/>
            <person name="Jiao Y."/>
            <person name="Jia J."/>
        </authorList>
    </citation>
    <scope>NUCLEOTIDE SEQUENCE [LARGE SCALE GENOMIC DNA]</scope>
    <source>
        <strain evidence="3">cv. AL8/78</strain>
    </source>
</reference>
<dbReference type="PANTHER" id="PTHR48010:SF29">
    <property type="entry name" value="PROTEIN KINASE DOMAIN-CONTAINING PROTEIN"/>
    <property type="match status" value="1"/>
</dbReference>
<dbReference type="SUPFAM" id="SSF52058">
    <property type="entry name" value="L domain-like"/>
    <property type="match status" value="1"/>
</dbReference>
<dbReference type="Gene3D" id="3.80.10.10">
    <property type="entry name" value="Ribonuclease Inhibitor"/>
    <property type="match status" value="1"/>
</dbReference>
<evidence type="ECO:0000256" key="1">
    <source>
        <dbReference type="SAM" id="MobiDB-lite"/>
    </source>
</evidence>
<evidence type="ECO:0008006" key="4">
    <source>
        <dbReference type="Google" id="ProtNLM"/>
    </source>
</evidence>
<dbReference type="Proteomes" id="UP000015105">
    <property type="component" value="Chromosome 3D"/>
</dbReference>
<name>A0A453DYM9_AEGTS</name>
<evidence type="ECO:0000313" key="3">
    <source>
        <dbReference type="Proteomes" id="UP000015105"/>
    </source>
</evidence>
<feature type="region of interest" description="Disordered" evidence="1">
    <location>
        <begin position="69"/>
        <end position="143"/>
    </location>
</feature>
<reference evidence="3" key="1">
    <citation type="journal article" date="2014" name="Science">
        <title>Ancient hybridizations among the ancestral genomes of bread wheat.</title>
        <authorList>
            <consortium name="International Wheat Genome Sequencing Consortium,"/>
            <person name="Marcussen T."/>
            <person name="Sandve S.R."/>
            <person name="Heier L."/>
            <person name="Spannagl M."/>
            <person name="Pfeifer M."/>
            <person name="Jakobsen K.S."/>
            <person name="Wulff B.B."/>
            <person name="Steuernagel B."/>
            <person name="Mayer K.F."/>
            <person name="Olsen O.A."/>
        </authorList>
    </citation>
    <scope>NUCLEOTIDE SEQUENCE [LARGE SCALE GENOMIC DNA]</scope>
    <source>
        <strain evidence="3">cv. AL8/78</strain>
    </source>
</reference>
<dbReference type="STRING" id="200361.A0A453DYM9"/>
<dbReference type="InterPro" id="IPR032675">
    <property type="entry name" value="LRR_dom_sf"/>
</dbReference>
<reference evidence="2" key="3">
    <citation type="journal article" date="2017" name="Nature">
        <title>Genome sequence of the progenitor of the wheat D genome Aegilops tauschii.</title>
        <authorList>
            <person name="Luo M.C."/>
            <person name="Gu Y.Q."/>
            <person name="Puiu D."/>
            <person name="Wang H."/>
            <person name="Twardziok S.O."/>
            <person name="Deal K.R."/>
            <person name="Huo N."/>
            <person name="Zhu T."/>
            <person name="Wang L."/>
            <person name="Wang Y."/>
            <person name="McGuire P.E."/>
            <person name="Liu S."/>
            <person name="Long H."/>
            <person name="Ramasamy R.K."/>
            <person name="Rodriguez J.C."/>
            <person name="Van S.L."/>
            <person name="Yuan L."/>
            <person name="Wang Z."/>
            <person name="Xia Z."/>
            <person name="Xiao L."/>
            <person name="Anderson O.D."/>
            <person name="Ouyang S."/>
            <person name="Liang Y."/>
            <person name="Zimin A.V."/>
            <person name="Pertea G."/>
            <person name="Qi P."/>
            <person name="Bennetzen J.L."/>
            <person name="Dai X."/>
            <person name="Dawson M.W."/>
            <person name="Muller H.G."/>
            <person name="Kugler K."/>
            <person name="Rivarola-Duarte L."/>
            <person name="Spannagl M."/>
            <person name="Mayer K.F.X."/>
            <person name="Lu F.H."/>
            <person name="Bevan M.W."/>
            <person name="Leroy P."/>
            <person name="Li P."/>
            <person name="You F.M."/>
            <person name="Sun Q."/>
            <person name="Liu Z."/>
            <person name="Lyons E."/>
            <person name="Wicker T."/>
            <person name="Salzberg S.L."/>
            <person name="Devos K.M."/>
            <person name="Dvorak J."/>
        </authorList>
    </citation>
    <scope>NUCLEOTIDE SEQUENCE [LARGE SCALE GENOMIC DNA]</scope>
    <source>
        <strain evidence="2">cv. AL8/78</strain>
    </source>
</reference>
<reference evidence="2" key="4">
    <citation type="submission" date="2019-03" db="UniProtKB">
        <authorList>
            <consortium name="EnsemblPlants"/>
        </authorList>
    </citation>
    <scope>IDENTIFICATION</scope>
</reference>
<dbReference type="EnsemblPlants" id="AET3Gv20155600.1">
    <property type="protein sequence ID" value="AET3Gv20155600.1"/>
    <property type="gene ID" value="AET3Gv20155600"/>
</dbReference>
<keyword evidence="3" id="KW-1185">Reference proteome</keyword>
<dbReference type="Pfam" id="PF00560">
    <property type="entry name" value="LRR_1"/>
    <property type="match status" value="1"/>
</dbReference>
<accession>A0A453DYM9</accession>
<organism evidence="2 3">
    <name type="scientific">Aegilops tauschii subsp. strangulata</name>
    <name type="common">Goatgrass</name>
    <dbReference type="NCBI Taxonomy" id="200361"/>
    <lineage>
        <taxon>Eukaryota</taxon>
        <taxon>Viridiplantae</taxon>
        <taxon>Streptophyta</taxon>
        <taxon>Embryophyta</taxon>
        <taxon>Tracheophyta</taxon>
        <taxon>Spermatophyta</taxon>
        <taxon>Magnoliopsida</taxon>
        <taxon>Liliopsida</taxon>
        <taxon>Poales</taxon>
        <taxon>Poaceae</taxon>
        <taxon>BOP clade</taxon>
        <taxon>Pooideae</taxon>
        <taxon>Triticodae</taxon>
        <taxon>Triticeae</taxon>
        <taxon>Triticinae</taxon>
        <taxon>Aegilops</taxon>
    </lineage>
</organism>
<dbReference type="AlphaFoldDB" id="A0A453DYM9"/>
<proteinExistence type="predicted"/>
<dbReference type="PANTHER" id="PTHR48010">
    <property type="entry name" value="OS05G0588300 PROTEIN"/>
    <property type="match status" value="1"/>
</dbReference>
<evidence type="ECO:0000313" key="2">
    <source>
        <dbReference type="EnsemblPlants" id="AET3Gv20155600.1"/>
    </source>
</evidence>
<feature type="compositionally biased region" description="Low complexity" evidence="1">
    <location>
        <begin position="88"/>
        <end position="105"/>
    </location>
</feature>
<reference evidence="2" key="5">
    <citation type="journal article" date="2021" name="G3 (Bethesda)">
        <title>Aegilops tauschii genome assembly Aet v5.0 features greater sequence contiguity and improved annotation.</title>
        <authorList>
            <person name="Wang L."/>
            <person name="Zhu T."/>
            <person name="Rodriguez J.C."/>
            <person name="Deal K.R."/>
            <person name="Dubcovsky J."/>
            <person name="McGuire P.E."/>
            <person name="Lux T."/>
            <person name="Spannagl M."/>
            <person name="Mayer K.F.X."/>
            <person name="Baldrich P."/>
            <person name="Meyers B.C."/>
            <person name="Huo N."/>
            <person name="Gu Y.Q."/>
            <person name="Zhou H."/>
            <person name="Devos K.M."/>
            <person name="Bennetzen J.L."/>
            <person name="Unver T."/>
            <person name="Budak H."/>
            <person name="Gulick P.J."/>
            <person name="Galiba G."/>
            <person name="Kalapos B."/>
            <person name="Nelson D.R."/>
            <person name="Li P."/>
            <person name="You F.M."/>
            <person name="Luo M.C."/>
            <person name="Dvorak J."/>
        </authorList>
    </citation>
    <scope>NUCLEOTIDE SEQUENCE [LARGE SCALE GENOMIC DNA]</scope>
    <source>
        <strain evidence="2">cv. AL8/78</strain>
    </source>
</reference>
<dbReference type="InterPro" id="IPR001611">
    <property type="entry name" value="Leu-rich_rpt"/>
</dbReference>
<dbReference type="InterPro" id="IPR050994">
    <property type="entry name" value="At_inactive_RLKs"/>
</dbReference>
<feature type="compositionally biased region" description="Basic and acidic residues" evidence="1">
    <location>
        <begin position="122"/>
        <end position="143"/>
    </location>
</feature>
<sequence length="143" mass="15183">RPPMRPQASCGLAARRPQLSGLLPAELARVEHLRHLDLSGNGLNGTLPIALLLNATELRVLSLAGNDLSGRAPGRVLRAGAPGAQPLRQSRAGSPPRSSGHPGSPCWASPTTTSSRELPAVGHEDEVFVEMPKRDMGEQEDRH</sequence>